<keyword evidence="9" id="KW-0969">Cilium</keyword>
<evidence type="ECO:0000256" key="7">
    <source>
        <dbReference type="SAM" id="Coils"/>
    </source>
</evidence>
<dbReference type="AlphaFoldDB" id="A0A1E3G2B2"/>
<sequence>MIIKKRYVYIDAPLKIEVEKHFGKTEDENIVSSKERELMEVVAKANREAEAIVLEAKRQADEILQRAQEEYNLILNQANEQAKQILEGALREKDAMLNEFNQRLSKVLEDFDKTLDDILQAYSTKLLRMVRALVAKFLEKEVDPELTKRKLDKVLVHLVSATKVKIRINPEDMKILPPELLQEIRMKGFEIVSDPTIKNGVIAETDIGTIDTTLDFQMTMLDEIFEEFAGNQSLGGDIGAQNQ</sequence>
<name>A0A1E3G2B2_9BACT</name>
<dbReference type="Gene3D" id="1.20.5.2950">
    <property type="match status" value="1"/>
</dbReference>
<evidence type="ECO:0000256" key="3">
    <source>
        <dbReference type="ARBA" id="ARBA00022448"/>
    </source>
</evidence>
<evidence type="ECO:0000256" key="1">
    <source>
        <dbReference type="ARBA" id="ARBA00003041"/>
    </source>
</evidence>
<protein>
    <submittedName>
        <fullName evidence="9">Flagellar biosynthesis protein</fullName>
    </submittedName>
</protein>
<dbReference type="Proteomes" id="UP000094570">
    <property type="component" value="Unassembled WGS sequence"/>
</dbReference>
<comment type="similarity">
    <text evidence="2">Belongs to the FliH family.</text>
</comment>
<organism evidence="9 10">
    <name type="scientific">Fervidobacterium thailandense</name>
    <dbReference type="NCBI Taxonomy" id="1008305"/>
    <lineage>
        <taxon>Bacteria</taxon>
        <taxon>Thermotogati</taxon>
        <taxon>Thermotogota</taxon>
        <taxon>Thermotogae</taxon>
        <taxon>Thermotogales</taxon>
        <taxon>Fervidobacteriaceae</taxon>
        <taxon>Fervidobacterium</taxon>
    </lineage>
</organism>
<gene>
    <name evidence="9" type="ORF">A4H02_06360</name>
</gene>
<dbReference type="GO" id="GO:0044781">
    <property type="term" value="P:bacterial-type flagellum organization"/>
    <property type="evidence" value="ECO:0007669"/>
    <property type="project" value="UniProtKB-KW"/>
</dbReference>
<evidence type="ECO:0000256" key="5">
    <source>
        <dbReference type="ARBA" id="ARBA00022927"/>
    </source>
</evidence>
<proteinExistence type="inferred from homology"/>
<dbReference type="STRING" id="1008305.A4H02_06360"/>
<dbReference type="GO" id="GO:0015031">
    <property type="term" value="P:protein transport"/>
    <property type="evidence" value="ECO:0007669"/>
    <property type="project" value="UniProtKB-KW"/>
</dbReference>
<keyword evidence="9" id="KW-0966">Cell projection</keyword>
<evidence type="ECO:0000256" key="2">
    <source>
        <dbReference type="ARBA" id="ARBA00006602"/>
    </source>
</evidence>
<keyword evidence="4" id="KW-1005">Bacterial flagellum biogenesis</keyword>
<reference evidence="10" key="1">
    <citation type="submission" date="2016-04" db="EMBL/GenBank/DDBJ databases">
        <title>The genome sequence project of a novel Fervidobacterium isolate from a hot spring in Thailand.</title>
        <authorList>
            <person name="Gonzalez J.M."/>
            <person name="Cuecas A."/>
            <person name="Kanoksilapatham W."/>
        </authorList>
    </citation>
    <scope>NUCLEOTIDE SEQUENCE [LARGE SCALE GENOMIC DNA]</scope>
    <source>
        <strain evidence="10">FC2004</strain>
    </source>
</reference>
<evidence type="ECO:0000256" key="6">
    <source>
        <dbReference type="ARBA" id="ARBA00023225"/>
    </source>
</evidence>
<dbReference type="InterPro" id="IPR018035">
    <property type="entry name" value="Flagellar_FliH/T3SS_HrpE"/>
</dbReference>
<evidence type="ECO:0000259" key="8">
    <source>
        <dbReference type="Pfam" id="PF02108"/>
    </source>
</evidence>
<dbReference type="OrthoDB" id="44955at2"/>
<dbReference type="SUPFAM" id="SSF160527">
    <property type="entry name" value="V-type ATPase subunit E-like"/>
    <property type="match status" value="1"/>
</dbReference>
<dbReference type="EMBL" id="LWAF01000008">
    <property type="protein sequence ID" value="ODN30302.1"/>
    <property type="molecule type" value="Genomic_DNA"/>
</dbReference>
<dbReference type="PANTHER" id="PTHR34982">
    <property type="entry name" value="YOP PROTEINS TRANSLOCATION PROTEIN L"/>
    <property type="match status" value="1"/>
</dbReference>
<keyword evidence="5" id="KW-0653">Protein transport</keyword>
<keyword evidence="10" id="KW-1185">Reference proteome</keyword>
<evidence type="ECO:0000313" key="9">
    <source>
        <dbReference type="EMBL" id="ODN30302.1"/>
    </source>
</evidence>
<evidence type="ECO:0000313" key="10">
    <source>
        <dbReference type="Proteomes" id="UP000094570"/>
    </source>
</evidence>
<dbReference type="PANTHER" id="PTHR34982:SF1">
    <property type="entry name" value="FLAGELLAR ASSEMBLY PROTEIN FLIH"/>
    <property type="match status" value="1"/>
</dbReference>
<feature type="coiled-coil region" evidence="7">
    <location>
        <begin position="42"/>
        <end position="99"/>
    </location>
</feature>
<dbReference type="InterPro" id="IPR051472">
    <property type="entry name" value="T3SS_Stator/FliH"/>
</dbReference>
<comment type="function">
    <text evidence="1">Needed for flagellar regrowth and assembly.</text>
</comment>
<evidence type="ECO:0000256" key="4">
    <source>
        <dbReference type="ARBA" id="ARBA00022795"/>
    </source>
</evidence>
<feature type="domain" description="Flagellar assembly protein FliH/Type III secretion system HrpE" evidence="8">
    <location>
        <begin position="102"/>
        <end position="218"/>
    </location>
</feature>
<keyword evidence="7" id="KW-0175">Coiled coil</keyword>
<keyword evidence="6" id="KW-1006">Bacterial flagellum protein export</keyword>
<dbReference type="GO" id="GO:0005829">
    <property type="term" value="C:cytosol"/>
    <property type="evidence" value="ECO:0007669"/>
    <property type="project" value="TreeGrafter"/>
</dbReference>
<dbReference type="RefSeq" id="WP_069293325.1">
    <property type="nucleotide sequence ID" value="NZ_CP140110.1"/>
</dbReference>
<keyword evidence="9" id="KW-0282">Flagellum</keyword>
<accession>A0A1E3G2B2</accession>
<keyword evidence="3" id="KW-0813">Transport</keyword>
<comment type="caution">
    <text evidence="9">The sequence shown here is derived from an EMBL/GenBank/DDBJ whole genome shotgun (WGS) entry which is preliminary data.</text>
</comment>
<dbReference type="Pfam" id="PF02108">
    <property type="entry name" value="FliH"/>
    <property type="match status" value="1"/>
</dbReference>